<keyword evidence="2" id="KW-0472">Membrane</keyword>
<keyword evidence="2" id="KW-1133">Transmembrane helix</keyword>
<feature type="region of interest" description="Disordered" evidence="1">
    <location>
        <begin position="1"/>
        <end position="21"/>
    </location>
</feature>
<proteinExistence type="predicted"/>
<name>A0ABS4T8W5_9PSEU</name>
<evidence type="ECO:0000313" key="4">
    <source>
        <dbReference type="Proteomes" id="UP001519332"/>
    </source>
</evidence>
<dbReference type="EMBL" id="JAGINW010000001">
    <property type="protein sequence ID" value="MBP2320865.1"/>
    <property type="molecule type" value="Genomic_DNA"/>
</dbReference>
<protein>
    <recommendedName>
        <fullName evidence="5">DUF4307 domain-containing protein</fullName>
    </recommendedName>
</protein>
<reference evidence="3 4" key="1">
    <citation type="submission" date="2021-03" db="EMBL/GenBank/DDBJ databases">
        <title>Sequencing the genomes of 1000 actinobacteria strains.</title>
        <authorList>
            <person name="Klenk H.-P."/>
        </authorList>
    </citation>
    <scope>NUCLEOTIDE SEQUENCE [LARGE SCALE GENOMIC DNA]</scope>
    <source>
        <strain evidence="3 4">DSM 46670</strain>
    </source>
</reference>
<evidence type="ECO:0000313" key="3">
    <source>
        <dbReference type="EMBL" id="MBP2320865.1"/>
    </source>
</evidence>
<keyword evidence="2" id="KW-0812">Transmembrane</keyword>
<sequence>MESRVTSAGRELPEGRYGSRASAKPVGRWRRWVLPGAGLLLASAIAYIAYQNLGSAPIEAQRTTFSPVGTDSVKITFTVTRETPSRPAMCVVRARVLDGSEGGRKEVYIPPEAASISTVIKSSGEPVTADVFGCSYDVPPYLTVQNSEARPTE</sequence>
<dbReference type="Proteomes" id="UP001519332">
    <property type="component" value="Unassembled WGS sequence"/>
</dbReference>
<comment type="caution">
    <text evidence="3">The sequence shown here is derived from an EMBL/GenBank/DDBJ whole genome shotgun (WGS) entry which is preliminary data.</text>
</comment>
<organism evidence="3 4">
    <name type="scientific">Kibdelosporangium banguiense</name>
    <dbReference type="NCBI Taxonomy" id="1365924"/>
    <lineage>
        <taxon>Bacteria</taxon>
        <taxon>Bacillati</taxon>
        <taxon>Actinomycetota</taxon>
        <taxon>Actinomycetes</taxon>
        <taxon>Pseudonocardiales</taxon>
        <taxon>Pseudonocardiaceae</taxon>
        <taxon>Kibdelosporangium</taxon>
    </lineage>
</organism>
<accession>A0ABS4T8W5</accession>
<dbReference type="RefSeq" id="WP_209635378.1">
    <property type="nucleotide sequence ID" value="NZ_JAGINW010000001.1"/>
</dbReference>
<evidence type="ECO:0008006" key="5">
    <source>
        <dbReference type="Google" id="ProtNLM"/>
    </source>
</evidence>
<dbReference type="InterPro" id="IPR025443">
    <property type="entry name" value="DUF4307"/>
</dbReference>
<keyword evidence="4" id="KW-1185">Reference proteome</keyword>
<feature type="transmembrane region" description="Helical" evidence="2">
    <location>
        <begin position="32"/>
        <end position="50"/>
    </location>
</feature>
<dbReference type="Pfam" id="PF14155">
    <property type="entry name" value="DUF4307"/>
    <property type="match status" value="1"/>
</dbReference>
<evidence type="ECO:0000256" key="2">
    <source>
        <dbReference type="SAM" id="Phobius"/>
    </source>
</evidence>
<evidence type="ECO:0000256" key="1">
    <source>
        <dbReference type="SAM" id="MobiDB-lite"/>
    </source>
</evidence>
<gene>
    <name evidence="3" type="ORF">JOF56_001250</name>
</gene>